<reference evidence="4 5" key="1">
    <citation type="submission" date="2018-12" db="EMBL/GenBank/DDBJ databases">
        <authorList>
            <person name="Yang Y."/>
        </authorList>
    </citation>
    <scope>NUCLEOTIDE SEQUENCE [LARGE SCALE GENOMIC DNA]</scope>
    <source>
        <strain evidence="4 5">L-25-5w-1</strain>
    </source>
</reference>
<dbReference type="Proteomes" id="UP000277007">
    <property type="component" value="Unassembled WGS sequence"/>
</dbReference>
<name>A0A431VE45_9PROT</name>
<dbReference type="PANTHER" id="PTHR40252:SF2">
    <property type="entry name" value="BLR0328 PROTEIN"/>
    <property type="match status" value="1"/>
</dbReference>
<comment type="caution">
    <text evidence="4">The sequence shown here is derived from an EMBL/GenBank/DDBJ whole genome shotgun (WGS) entry which is preliminary data.</text>
</comment>
<evidence type="ECO:0000259" key="3">
    <source>
        <dbReference type="SMART" id="SM01204"/>
    </source>
</evidence>
<feature type="domain" description="FIST" evidence="2">
    <location>
        <begin position="70"/>
        <end position="277"/>
    </location>
</feature>
<dbReference type="EMBL" id="RXMA01000018">
    <property type="protein sequence ID" value="RTR17574.1"/>
    <property type="molecule type" value="Genomic_DNA"/>
</dbReference>
<dbReference type="AlphaFoldDB" id="A0A431VE45"/>
<feature type="compositionally biased region" description="Pro residues" evidence="1">
    <location>
        <begin position="22"/>
        <end position="36"/>
    </location>
</feature>
<dbReference type="InterPro" id="IPR019494">
    <property type="entry name" value="FIST_C"/>
</dbReference>
<feature type="compositionally biased region" description="Basic residues" evidence="1">
    <location>
        <begin position="7"/>
        <end position="16"/>
    </location>
</feature>
<keyword evidence="5" id="KW-1185">Reference proteome</keyword>
<dbReference type="RefSeq" id="WP_126617770.1">
    <property type="nucleotide sequence ID" value="NZ_JBHUCY010000025.1"/>
</dbReference>
<gene>
    <name evidence="4" type="ORF">EJ903_17350</name>
</gene>
<evidence type="ECO:0000313" key="5">
    <source>
        <dbReference type="Proteomes" id="UP000277007"/>
    </source>
</evidence>
<dbReference type="Pfam" id="PF10442">
    <property type="entry name" value="FIST_C"/>
    <property type="match status" value="1"/>
</dbReference>
<feature type="domain" description="FIST C-domain" evidence="3">
    <location>
        <begin position="278"/>
        <end position="408"/>
    </location>
</feature>
<sequence>MVAFTRPRNRLSRRHPWSTLAEPPPGTDAPAPPPASAPADGTTTHAIPRAVSQAEDPGVAARELRDGLGDGLELVVVFCAPSFDRDALAGALTAAFGTIPVIGCTTAGEIGPFGYLSGALVAVGFPSEDFSVVTALVDPVDRFEIADSTAIVQSLLERRDHALADRAVPLGEEADSFAMLLIDGLSMSEETVVSALHNALITIPLFGASAGDDLHFERSFVLHEGRFRSNAAVVALFTTARPFTVFHTQHFVRTDRKMVVTGADPQRRIVTEINAEPAGPEYARLVGLEGETLTPMIFASHPVVVRVGGEYHVRSIQKVNDDESLTFFCAIDEGIVLTVAEGVDPVANFDALMSGIVAEVGSPDLVLGCDCILRRLEMEQRQLGAVMSQRLASHRVVGFCAYGEQVNGMHVNQTFTGVAIGARPV</sequence>
<dbReference type="SMART" id="SM00897">
    <property type="entry name" value="FIST"/>
    <property type="match status" value="1"/>
</dbReference>
<dbReference type="NCBIfam" id="NF041558">
    <property type="entry name" value="NosP"/>
    <property type="match status" value="1"/>
</dbReference>
<dbReference type="PANTHER" id="PTHR40252">
    <property type="entry name" value="BLR0328 PROTEIN"/>
    <property type="match status" value="1"/>
</dbReference>
<dbReference type="Pfam" id="PF08495">
    <property type="entry name" value="FIST"/>
    <property type="match status" value="1"/>
</dbReference>
<proteinExistence type="predicted"/>
<organism evidence="4 5">
    <name type="scientific">Azospirillum griseum</name>
    <dbReference type="NCBI Taxonomy" id="2496639"/>
    <lineage>
        <taxon>Bacteria</taxon>
        <taxon>Pseudomonadati</taxon>
        <taxon>Pseudomonadota</taxon>
        <taxon>Alphaproteobacteria</taxon>
        <taxon>Rhodospirillales</taxon>
        <taxon>Azospirillaceae</taxon>
        <taxon>Azospirillum</taxon>
    </lineage>
</organism>
<dbReference type="SMART" id="SM01204">
    <property type="entry name" value="FIST_C"/>
    <property type="match status" value="1"/>
</dbReference>
<evidence type="ECO:0000256" key="1">
    <source>
        <dbReference type="SAM" id="MobiDB-lite"/>
    </source>
</evidence>
<dbReference type="OrthoDB" id="9807948at2"/>
<evidence type="ECO:0000313" key="4">
    <source>
        <dbReference type="EMBL" id="RTR17574.1"/>
    </source>
</evidence>
<accession>A0A431VE45</accession>
<evidence type="ECO:0000259" key="2">
    <source>
        <dbReference type="SMART" id="SM00897"/>
    </source>
</evidence>
<feature type="region of interest" description="Disordered" evidence="1">
    <location>
        <begin position="1"/>
        <end position="43"/>
    </location>
</feature>
<dbReference type="InterPro" id="IPR013702">
    <property type="entry name" value="FIST_domain_N"/>
</dbReference>
<protein>
    <submittedName>
        <fullName evidence="4">FIST domain containing protein</fullName>
    </submittedName>
</protein>